<protein>
    <submittedName>
        <fullName evidence="1">Uncharacterized protein</fullName>
    </submittedName>
</protein>
<dbReference type="Proteomes" id="UP000267821">
    <property type="component" value="Unassembled WGS sequence"/>
</dbReference>
<reference evidence="1 2" key="1">
    <citation type="journal article" date="2018" name="Nat. Ecol. Evol.">
        <title>Pezizomycetes genomes reveal the molecular basis of ectomycorrhizal truffle lifestyle.</title>
        <authorList>
            <person name="Murat C."/>
            <person name="Payen T."/>
            <person name="Noel B."/>
            <person name="Kuo A."/>
            <person name="Morin E."/>
            <person name="Chen J."/>
            <person name="Kohler A."/>
            <person name="Krizsan K."/>
            <person name="Balestrini R."/>
            <person name="Da Silva C."/>
            <person name="Montanini B."/>
            <person name="Hainaut M."/>
            <person name="Levati E."/>
            <person name="Barry K.W."/>
            <person name="Belfiori B."/>
            <person name="Cichocki N."/>
            <person name="Clum A."/>
            <person name="Dockter R.B."/>
            <person name="Fauchery L."/>
            <person name="Guy J."/>
            <person name="Iotti M."/>
            <person name="Le Tacon F."/>
            <person name="Lindquist E.A."/>
            <person name="Lipzen A."/>
            <person name="Malagnac F."/>
            <person name="Mello A."/>
            <person name="Molinier V."/>
            <person name="Miyauchi S."/>
            <person name="Poulain J."/>
            <person name="Riccioni C."/>
            <person name="Rubini A."/>
            <person name="Sitrit Y."/>
            <person name="Splivallo R."/>
            <person name="Traeger S."/>
            <person name="Wang M."/>
            <person name="Zifcakova L."/>
            <person name="Wipf D."/>
            <person name="Zambonelli A."/>
            <person name="Paolocci F."/>
            <person name="Nowrousian M."/>
            <person name="Ottonello S."/>
            <person name="Baldrian P."/>
            <person name="Spatafora J.W."/>
            <person name="Henrissat B."/>
            <person name="Nagy L.G."/>
            <person name="Aury J.M."/>
            <person name="Wincker P."/>
            <person name="Grigoriev I.V."/>
            <person name="Bonfante P."/>
            <person name="Martin F.M."/>
        </authorList>
    </citation>
    <scope>NUCLEOTIDE SEQUENCE [LARGE SCALE GENOMIC DNA]</scope>
    <source>
        <strain evidence="1 2">ATCC MYA-4762</strain>
    </source>
</reference>
<accession>A0A3N4MMP2</accession>
<dbReference type="InParanoid" id="A0A3N4MMP2"/>
<evidence type="ECO:0000313" key="1">
    <source>
        <dbReference type="EMBL" id="RPB29245.1"/>
    </source>
</evidence>
<sequence>MALEAARSPPSVTVRGVPLRWPNNDWKVAWRSAFPLPSIPIWPDPGDLDVSLNFASMPVRGGAPLLMLTMDCIAARESDKMASISESSILTARHAAWSSPSATVARSPK</sequence>
<name>A0A3N4MMP2_9PEZI</name>
<dbReference type="AlphaFoldDB" id="A0A3N4MMP2"/>
<dbReference type="EMBL" id="ML121528">
    <property type="protein sequence ID" value="RPB29245.1"/>
    <property type="molecule type" value="Genomic_DNA"/>
</dbReference>
<keyword evidence="2" id="KW-1185">Reference proteome</keyword>
<evidence type="ECO:0000313" key="2">
    <source>
        <dbReference type="Proteomes" id="UP000267821"/>
    </source>
</evidence>
<organism evidence="1 2">
    <name type="scientific">Terfezia boudieri ATCC MYA-4762</name>
    <dbReference type="NCBI Taxonomy" id="1051890"/>
    <lineage>
        <taxon>Eukaryota</taxon>
        <taxon>Fungi</taxon>
        <taxon>Dikarya</taxon>
        <taxon>Ascomycota</taxon>
        <taxon>Pezizomycotina</taxon>
        <taxon>Pezizomycetes</taxon>
        <taxon>Pezizales</taxon>
        <taxon>Pezizaceae</taxon>
        <taxon>Terfezia</taxon>
    </lineage>
</organism>
<gene>
    <name evidence="1" type="ORF">L211DRAFT_845235</name>
</gene>
<proteinExistence type="predicted"/>